<protein>
    <recommendedName>
        <fullName evidence="1">WD repeat-containing protein 89</fullName>
    </recommendedName>
</protein>
<feature type="transmembrane region" description="Helical" evidence="5">
    <location>
        <begin position="261"/>
        <end position="278"/>
    </location>
</feature>
<evidence type="ECO:0000256" key="5">
    <source>
        <dbReference type="SAM" id="Phobius"/>
    </source>
</evidence>
<evidence type="ECO:0000313" key="6">
    <source>
        <dbReference type="EMBL" id="CAD7587975.1"/>
    </source>
</evidence>
<dbReference type="InterPro" id="IPR036322">
    <property type="entry name" value="WD40_repeat_dom_sf"/>
</dbReference>
<feature type="repeat" description="WD" evidence="4">
    <location>
        <begin position="176"/>
        <end position="216"/>
    </location>
</feature>
<evidence type="ECO:0000256" key="2">
    <source>
        <dbReference type="ARBA" id="ARBA00022574"/>
    </source>
</evidence>
<dbReference type="SUPFAM" id="SSF50978">
    <property type="entry name" value="WD40 repeat-like"/>
    <property type="match status" value="1"/>
</dbReference>
<dbReference type="SUPFAM" id="SSF52058">
    <property type="entry name" value="L domain-like"/>
    <property type="match status" value="1"/>
</dbReference>
<keyword evidence="5" id="KW-0812">Transmembrane</keyword>
<keyword evidence="5" id="KW-1133">Transmembrane helix</keyword>
<dbReference type="EMBL" id="OE839631">
    <property type="protein sequence ID" value="CAD7587975.1"/>
    <property type="molecule type" value="Genomic_DNA"/>
</dbReference>
<dbReference type="SMART" id="SM00320">
    <property type="entry name" value="WD40"/>
    <property type="match status" value="1"/>
</dbReference>
<sequence>MRSLKCSHEKYITDSNEDIQCILPNQSNPLVIGSLIYCESDTLNHSTTEWNLCINVLEYHITKCNVVETYVGSDELDHVPAAWNKLTVKSATFEENLLESLDLESDFDGDSCDIKTLKTMFSGQYELEAETSVSMSRCFVLHISGSVSSNSKIVAALSNYSCVMYDVPHLTKLDTTSEHKGPVSGINPARDNLFYSCSLDGLIKLWDLRSGLKKSVQVFKAYPSILYHLVFSNILITCPPAYSSILYHLVFSNILITCPPAYSSILYHLVFSNILITCPPAYPSILYHLVFSNILITCPPAYPSILYHLVFSNILIACPPAYPSILYHLVFSNILITCPPAYPSILYHLVFSNILITCPPAYPSILYHLVFSNILITCPPAYPSIIYHLVFSNILITWLYHLT</sequence>
<dbReference type="PANTHER" id="PTHR22889:SF0">
    <property type="entry name" value="WD REPEAT-CONTAINING PROTEIN 89"/>
    <property type="match status" value="1"/>
</dbReference>
<accession>A0A7R9JRG3</accession>
<dbReference type="PROSITE" id="PS50082">
    <property type="entry name" value="WD_REPEATS_2"/>
    <property type="match status" value="1"/>
</dbReference>
<dbReference type="InterPro" id="IPR001680">
    <property type="entry name" value="WD40_rpt"/>
</dbReference>
<proteinExistence type="predicted"/>
<keyword evidence="5" id="KW-0472">Membrane</keyword>
<name>A0A7R9JRG3_TIMGE</name>
<keyword evidence="2 4" id="KW-0853">WD repeat</keyword>
<feature type="transmembrane region" description="Helical" evidence="5">
    <location>
        <begin position="345"/>
        <end position="365"/>
    </location>
</feature>
<dbReference type="InterPro" id="IPR015943">
    <property type="entry name" value="WD40/YVTN_repeat-like_dom_sf"/>
</dbReference>
<dbReference type="InterPro" id="IPR039328">
    <property type="entry name" value="WDR89"/>
</dbReference>
<keyword evidence="3" id="KW-0677">Repeat</keyword>
<reference evidence="6" key="1">
    <citation type="submission" date="2020-11" db="EMBL/GenBank/DDBJ databases">
        <authorList>
            <person name="Tran Van P."/>
        </authorList>
    </citation>
    <scope>NUCLEOTIDE SEQUENCE</scope>
</reference>
<dbReference type="Gene3D" id="2.130.10.10">
    <property type="entry name" value="YVTN repeat-like/Quinoprotein amine dehydrogenase"/>
    <property type="match status" value="1"/>
</dbReference>
<gene>
    <name evidence="6" type="ORF">TGEB3V08_LOCUS2106</name>
</gene>
<feature type="transmembrane region" description="Helical" evidence="5">
    <location>
        <begin position="385"/>
        <end position="402"/>
    </location>
</feature>
<organism evidence="6">
    <name type="scientific">Timema genevievae</name>
    <name type="common">Walking stick</name>
    <dbReference type="NCBI Taxonomy" id="629358"/>
    <lineage>
        <taxon>Eukaryota</taxon>
        <taxon>Metazoa</taxon>
        <taxon>Ecdysozoa</taxon>
        <taxon>Arthropoda</taxon>
        <taxon>Hexapoda</taxon>
        <taxon>Insecta</taxon>
        <taxon>Pterygota</taxon>
        <taxon>Neoptera</taxon>
        <taxon>Polyneoptera</taxon>
        <taxon>Phasmatodea</taxon>
        <taxon>Timematodea</taxon>
        <taxon>Timematoidea</taxon>
        <taxon>Timematidae</taxon>
        <taxon>Timema</taxon>
    </lineage>
</organism>
<dbReference type="PANTHER" id="PTHR22889">
    <property type="entry name" value="WD REPEAT-CONTAINING PROTEIN 89"/>
    <property type="match status" value="1"/>
</dbReference>
<feature type="transmembrane region" description="Helical" evidence="5">
    <location>
        <begin position="314"/>
        <end position="338"/>
    </location>
</feature>
<evidence type="ECO:0000256" key="3">
    <source>
        <dbReference type="ARBA" id="ARBA00022737"/>
    </source>
</evidence>
<evidence type="ECO:0000256" key="1">
    <source>
        <dbReference type="ARBA" id="ARBA00021125"/>
    </source>
</evidence>
<evidence type="ECO:0000256" key="4">
    <source>
        <dbReference type="PROSITE-ProRule" id="PRU00221"/>
    </source>
</evidence>
<feature type="transmembrane region" description="Helical" evidence="5">
    <location>
        <begin position="225"/>
        <end position="249"/>
    </location>
</feature>
<dbReference type="AlphaFoldDB" id="A0A7R9JRG3"/>